<organism evidence="5 6">
    <name type="scientific">Roseibium album</name>
    <dbReference type="NCBI Taxonomy" id="311410"/>
    <lineage>
        <taxon>Bacteria</taxon>
        <taxon>Pseudomonadati</taxon>
        <taxon>Pseudomonadota</taxon>
        <taxon>Alphaproteobacteria</taxon>
        <taxon>Hyphomicrobiales</taxon>
        <taxon>Stappiaceae</taxon>
        <taxon>Roseibium</taxon>
    </lineage>
</organism>
<protein>
    <submittedName>
        <fullName evidence="5">Maltose-binding periplasmic proteins/domains</fullName>
    </submittedName>
</protein>
<name>A0A0M7B068_9HYPH</name>
<dbReference type="Proteomes" id="UP000049983">
    <property type="component" value="Unassembled WGS sequence"/>
</dbReference>
<evidence type="ECO:0000256" key="1">
    <source>
        <dbReference type="ARBA" id="ARBA00004418"/>
    </source>
</evidence>
<dbReference type="GO" id="GO:0042597">
    <property type="term" value="C:periplasmic space"/>
    <property type="evidence" value="ECO:0007669"/>
    <property type="project" value="UniProtKB-SubCell"/>
</dbReference>
<dbReference type="PANTHER" id="PTHR43649">
    <property type="entry name" value="ARABINOSE-BINDING PROTEIN-RELATED"/>
    <property type="match status" value="1"/>
</dbReference>
<accession>A0A0M7B068</accession>
<reference evidence="6" key="1">
    <citation type="submission" date="2015-07" db="EMBL/GenBank/DDBJ databases">
        <authorList>
            <person name="Rodrigo-Torres Lidia"/>
            <person name="Arahal R.David."/>
        </authorList>
    </citation>
    <scope>NUCLEOTIDE SEQUENCE [LARGE SCALE GENOMIC DNA]</scope>
    <source>
        <strain evidence="6">CECT 5096</strain>
    </source>
</reference>
<evidence type="ECO:0000313" key="5">
    <source>
        <dbReference type="EMBL" id="CTQ68116.1"/>
    </source>
</evidence>
<dbReference type="GeneID" id="97669098"/>
<dbReference type="Pfam" id="PF13416">
    <property type="entry name" value="SBP_bac_8"/>
    <property type="match status" value="1"/>
</dbReference>
<evidence type="ECO:0000256" key="4">
    <source>
        <dbReference type="SAM" id="SignalP"/>
    </source>
</evidence>
<dbReference type="SUPFAM" id="SSF53850">
    <property type="entry name" value="Periplasmic binding protein-like II"/>
    <property type="match status" value="1"/>
</dbReference>
<feature type="signal peptide" evidence="4">
    <location>
        <begin position="1"/>
        <end position="30"/>
    </location>
</feature>
<dbReference type="OrthoDB" id="6431346at2"/>
<keyword evidence="6" id="KW-1185">Reference proteome</keyword>
<dbReference type="InterPro" id="IPR006059">
    <property type="entry name" value="SBP"/>
</dbReference>
<dbReference type="InterPro" id="IPR050490">
    <property type="entry name" value="Bact_solute-bd_prot1"/>
</dbReference>
<dbReference type="STRING" id="311410.LA5095_04703"/>
<keyword evidence="4" id="KW-0732">Signal</keyword>
<proteinExistence type="inferred from homology"/>
<comment type="similarity">
    <text evidence="2">Belongs to the bacterial solute-binding protein 1 family.</text>
</comment>
<sequence length="455" mass="50231">MTTLVSKLRQSTAAAVLALTAATVAGEAFAKDLTITVWAGGSNDSDAYRWEAIEMAADILEREAAILGEDLNITVESKGQFGNWQEFKQAVTLAAEAGTAPNIVVTSHLDIAPWSEAGYIVPVEEYLDIDAWPLNDIYPNIMEIAAFDDVQWGLPQDAESRPFFFWKDTLKKIGYSDEDIAAIPARVEAGEYTLQNVLEDAKKAVDMGVVEEGYGFYPRVSNGPDYAQFYQSFGGELLDPDSGKLVLDKKAMEEFYQFFVDAVDAGITRKNHLGTDWGQWYNEVANGKAAIWHGGTWHYGRYAQEGNEDFWNTIEFSLIPAGTENGRANTITHPLVYLITDNADDEAEEIAANLVKIASEPRLNTLHAIKSNHLGISRQQSNIELYSNNRWADEATDRLLAHANSQPNHVNYGAYSEALFKGLEAAWTGTKTPAEAVAEVEVQMKATLGDELIVR</sequence>
<dbReference type="Gene3D" id="3.40.190.10">
    <property type="entry name" value="Periplasmic binding protein-like II"/>
    <property type="match status" value="1"/>
</dbReference>
<dbReference type="AlphaFoldDB" id="A0A0M7B068"/>
<comment type="subcellular location">
    <subcellularLocation>
        <location evidence="1">Periplasm</location>
    </subcellularLocation>
</comment>
<evidence type="ECO:0000256" key="3">
    <source>
        <dbReference type="ARBA" id="ARBA00022764"/>
    </source>
</evidence>
<feature type="chain" id="PRO_5009788188" evidence="4">
    <location>
        <begin position="31"/>
        <end position="455"/>
    </location>
</feature>
<evidence type="ECO:0000313" key="6">
    <source>
        <dbReference type="Proteomes" id="UP000049983"/>
    </source>
</evidence>
<dbReference type="EMBL" id="CXWC01000003">
    <property type="protein sequence ID" value="CTQ68116.1"/>
    <property type="molecule type" value="Genomic_DNA"/>
</dbReference>
<evidence type="ECO:0000256" key="2">
    <source>
        <dbReference type="ARBA" id="ARBA00008520"/>
    </source>
</evidence>
<dbReference type="RefSeq" id="WP_055119781.1">
    <property type="nucleotide sequence ID" value="NZ_CANMGD010000003.1"/>
</dbReference>
<dbReference type="PANTHER" id="PTHR43649:SF11">
    <property type="entry name" value="ABC TRANSPORTER SUBSTRATE-BINDING PROTEIN YESO-RELATED"/>
    <property type="match status" value="1"/>
</dbReference>
<keyword evidence="3" id="KW-0574">Periplasm</keyword>
<gene>
    <name evidence="5" type="ORF">LA5096_01682</name>
</gene>